<evidence type="ECO:0000256" key="1">
    <source>
        <dbReference type="ARBA" id="ARBA00007664"/>
    </source>
</evidence>
<dbReference type="InterPro" id="IPR009003">
    <property type="entry name" value="Peptidase_S1_PA"/>
</dbReference>
<comment type="similarity">
    <text evidence="3 9">Belongs to the multi antimicrobial extrusion (MATE) (TC 2.A.66.1) family.</text>
</comment>
<dbReference type="GO" id="GO:0042910">
    <property type="term" value="F:xenobiotic transmembrane transporter activity"/>
    <property type="evidence" value="ECO:0007669"/>
    <property type="project" value="InterPro"/>
</dbReference>
<evidence type="ECO:0000256" key="3">
    <source>
        <dbReference type="ARBA" id="ARBA00010199"/>
    </source>
</evidence>
<evidence type="ECO:0000256" key="4">
    <source>
        <dbReference type="ARBA" id="ARBA00022670"/>
    </source>
</evidence>
<dbReference type="GO" id="GO:0016020">
    <property type="term" value="C:membrane"/>
    <property type="evidence" value="ECO:0007669"/>
    <property type="project" value="InterPro"/>
</dbReference>
<proteinExistence type="inferred from homology"/>
<dbReference type="GO" id="GO:0015297">
    <property type="term" value="F:antiporter activity"/>
    <property type="evidence" value="ECO:0007669"/>
    <property type="project" value="InterPro"/>
</dbReference>
<dbReference type="EC" id="3.4.21.-" evidence="8"/>
<keyword evidence="4 8" id="KW-0645">Protease</keyword>
<evidence type="ECO:0000256" key="7">
    <source>
        <dbReference type="ARBA" id="ARBA00022825"/>
    </source>
</evidence>
<dbReference type="PANTHER" id="PTHR15462">
    <property type="entry name" value="SERINE PROTEASE"/>
    <property type="match status" value="1"/>
</dbReference>
<evidence type="ECO:0000256" key="2">
    <source>
        <dbReference type="ARBA" id="ARBA00008764"/>
    </source>
</evidence>
<keyword evidence="9" id="KW-0472">Membrane</keyword>
<evidence type="ECO:0000313" key="11">
    <source>
        <dbReference type="EMBL" id="KAI6649533.1"/>
    </source>
</evidence>
<dbReference type="Gene3D" id="2.40.10.10">
    <property type="entry name" value="Trypsin-like serine proteases"/>
    <property type="match status" value="2"/>
</dbReference>
<feature type="transmembrane region" description="Helical" evidence="9">
    <location>
        <begin position="306"/>
        <end position="328"/>
    </location>
</feature>
<dbReference type="Pfam" id="PF01554">
    <property type="entry name" value="MatE"/>
    <property type="match status" value="2"/>
</dbReference>
<dbReference type="InterPro" id="IPR043504">
    <property type="entry name" value="Peptidase_S1_PA_chymotrypsin"/>
</dbReference>
<feature type="transmembrane region" description="Helical" evidence="9">
    <location>
        <begin position="152"/>
        <end position="172"/>
    </location>
</feature>
<feature type="transmembrane region" description="Helical" evidence="9">
    <location>
        <begin position="42"/>
        <end position="66"/>
    </location>
</feature>
<dbReference type="PRINTS" id="PR00839">
    <property type="entry name" value="V8PROTEASE"/>
</dbReference>
<dbReference type="Pfam" id="PF00089">
    <property type="entry name" value="Trypsin"/>
    <property type="match status" value="1"/>
</dbReference>
<feature type="transmembrane region" description="Helical" evidence="9">
    <location>
        <begin position="380"/>
        <end position="402"/>
    </location>
</feature>
<dbReference type="AlphaFoldDB" id="A0AAV7JL53"/>
<comment type="similarity">
    <text evidence="2 8">Belongs to the peptidase S1B family.</text>
</comment>
<dbReference type="InterPro" id="IPR002528">
    <property type="entry name" value="MATE_fam"/>
</dbReference>
<keyword evidence="6 8" id="KW-0378">Hydrolase</keyword>
<dbReference type="SMART" id="SM00020">
    <property type="entry name" value="Tryp_SPc"/>
    <property type="match status" value="1"/>
</dbReference>
<dbReference type="InterPro" id="IPR001254">
    <property type="entry name" value="Trypsin_dom"/>
</dbReference>
<dbReference type="GO" id="GO:0004252">
    <property type="term" value="F:serine-type endopeptidase activity"/>
    <property type="evidence" value="ECO:0007669"/>
    <property type="project" value="InterPro"/>
</dbReference>
<evidence type="ECO:0000256" key="5">
    <source>
        <dbReference type="ARBA" id="ARBA00022729"/>
    </source>
</evidence>
<feature type="transmembrane region" description="Helical" evidence="9">
    <location>
        <begin position="121"/>
        <end position="140"/>
    </location>
</feature>
<organism evidence="11 12">
    <name type="scientific">Oopsacas minuta</name>
    <dbReference type="NCBI Taxonomy" id="111878"/>
    <lineage>
        <taxon>Eukaryota</taxon>
        <taxon>Metazoa</taxon>
        <taxon>Porifera</taxon>
        <taxon>Hexactinellida</taxon>
        <taxon>Hexasterophora</taxon>
        <taxon>Lyssacinosida</taxon>
        <taxon>Leucopsacidae</taxon>
        <taxon>Oopsacas</taxon>
    </lineage>
</organism>
<feature type="domain" description="Peptidase S1" evidence="10">
    <location>
        <begin position="507"/>
        <end position="722"/>
    </location>
</feature>
<dbReference type="SUPFAM" id="SSF50494">
    <property type="entry name" value="Trypsin-like serine proteases"/>
    <property type="match status" value="1"/>
</dbReference>
<dbReference type="EMBL" id="JAKMXF010000320">
    <property type="protein sequence ID" value="KAI6649533.1"/>
    <property type="molecule type" value="Genomic_DNA"/>
</dbReference>
<reference evidence="11 12" key="1">
    <citation type="journal article" date="2023" name="BMC Biol.">
        <title>The compact genome of the sponge Oopsacas minuta (Hexactinellida) is lacking key metazoan core genes.</title>
        <authorList>
            <person name="Santini S."/>
            <person name="Schenkelaars Q."/>
            <person name="Jourda C."/>
            <person name="Duchesne M."/>
            <person name="Belahbib H."/>
            <person name="Rocher C."/>
            <person name="Selva M."/>
            <person name="Riesgo A."/>
            <person name="Vervoort M."/>
            <person name="Leys S.P."/>
            <person name="Kodjabachian L."/>
            <person name="Le Bivic A."/>
            <person name="Borchiellini C."/>
            <person name="Claverie J.M."/>
            <person name="Renard E."/>
        </authorList>
    </citation>
    <scope>NUCLEOTIDE SEQUENCE [LARGE SCALE GENOMIC DNA]</scope>
    <source>
        <strain evidence="11">SPO-2</strain>
    </source>
</reference>
<keyword evidence="9" id="KW-1133">Transmembrane helix</keyword>
<feature type="transmembrane region" description="Helical" evidence="9">
    <location>
        <begin position="348"/>
        <end position="368"/>
    </location>
</feature>
<dbReference type="PANTHER" id="PTHR15462:SF8">
    <property type="entry name" value="SERINE PROTEASE"/>
    <property type="match status" value="1"/>
</dbReference>
<name>A0AAV7JL53_9METZ</name>
<evidence type="ECO:0000259" key="10">
    <source>
        <dbReference type="SMART" id="SM00020"/>
    </source>
</evidence>
<feature type="transmembrane region" description="Helical" evidence="9">
    <location>
        <begin position="263"/>
        <end position="285"/>
    </location>
</feature>
<dbReference type="InterPro" id="IPR018114">
    <property type="entry name" value="TRYPSIN_HIS"/>
</dbReference>
<gene>
    <name evidence="11" type="ORF">LOD99_6699</name>
</gene>
<feature type="transmembrane region" description="Helical" evidence="9">
    <location>
        <begin position="87"/>
        <end position="109"/>
    </location>
</feature>
<comment type="caution">
    <text evidence="11">The sequence shown here is derived from an EMBL/GenBank/DDBJ whole genome shotgun (WGS) entry which is preliminary data.</text>
</comment>
<keyword evidence="7 8" id="KW-0720">Serine protease</keyword>
<protein>
    <recommendedName>
        <fullName evidence="8 9">Multifunctional fusion protein</fullName>
    </recommendedName>
    <domain>
        <recommendedName>
            <fullName evidence="8">Serine protease</fullName>
            <ecNumber evidence="8">3.4.21.-</ecNumber>
        </recommendedName>
    </domain>
    <domain>
        <recommendedName>
            <fullName evidence="9">Multidrug and toxin extrusion protein</fullName>
        </recommendedName>
    </domain>
</protein>
<evidence type="ECO:0000256" key="8">
    <source>
        <dbReference type="RuleBase" id="RU004296"/>
    </source>
</evidence>
<feature type="transmembrane region" description="Helical" evidence="9">
    <location>
        <begin position="408"/>
        <end position="429"/>
    </location>
</feature>
<evidence type="ECO:0000313" key="12">
    <source>
        <dbReference type="Proteomes" id="UP001165289"/>
    </source>
</evidence>
<evidence type="ECO:0000256" key="6">
    <source>
        <dbReference type="ARBA" id="ARBA00022801"/>
    </source>
</evidence>
<feature type="transmembrane region" description="Helical" evidence="9">
    <location>
        <begin position="184"/>
        <end position="204"/>
    </location>
</feature>
<dbReference type="Proteomes" id="UP001165289">
    <property type="component" value="Unassembled WGS sequence"/>
</dbReference>
<keyword evidence="12" id="KW-1185">Reference proteome</keyword>
<dbReference type="InterPro" id="IPR050966">
    <property type="entry name" value="Glutamyl_endopeptidase"/>
</dbReference>
<dbReference type="GO" id="GO:0006508">
    <property type="term" value="P:proteolysis"/>
    <property type="evidence" value="ECO:0007669"/>
    <property type="project" value="UniProtKB-KW"/>
</dbReference>
<dbReference type="NCBIfam" id="TIGR00797">
    <property type="entry name" value="matE"/>
    <property type="match status" value="1"/>
</dbReference>
<evidence type="ECO:0000256" key="9">
    <source>
        <dbReference type="RuleBase" id="RU004914"/>
    </source>
</evidence>
<keyword evidence="5" id="KW-0732">Signal</keyword>
<dbReference type="PROSITE" id="PS00134">
    <property type="entry name" value="TRYPSIN_HIS"/>
    <property type="match status" value="1"/>
</dbReference>
<sequence length="760" mass="86134">MNILGLTSALSFFSDAIQFKIGTIFIGRSSGEEIGKKLGSLFIGQSVVACTAYVVVTGLVAAMGTLCSQAYGAKDYKLVGTYFSRALLIASLTCFPLWTIWICVDSFVFHFSGDFQLAQGASDYTIIMCFSYPAYIYAKLANSFLQSQNKVAATLAILISGNILNIILQYIFIFGYELEIKGVAISYVISMYVVAVLVFTYIRLSNINKIYLNQCWTFELLTEWLHFLKYGVPGVLQKLNDLILSRVIPIIFVGFVLKDTNQLALFGILNTIWFVFLSTSLGYGSGVTVRIGNLLGNNELERAKKASIVCLLYGLAIVVIFGILIFSFAHYLSLLFTTVEEFRLQIEFGIRLLGVIILSDIVYILRGIYNACCLQNVETLTRFLISIFISTPLGCVLTYFIIWRAAGYYLIMIIVFVALLILHSQHIIASDNNLPQDIFLFTNLIPENGRGEYNNIFNILNITWREITIDDKNQSIYTKEVFKVVRLIRPDCHKSCDHQSEFNIQKREIFGVDDREAIRPKHAKKFPRSGVVRLSVGCTGMLIDPLHVLTAAHCFYLHNRYTSNPSGVQVGVLKANEVDWSRIKRIYLPMNWISDNGNSLDYDYSIVELKTPSKRIPTPLGLSVYSDCLSKHTHKEGSSVEFSGFPDDKPKNKLWKSNCSILDTDYHLLWQECDATHGNSGSGMIAKMERSTEGDKDDWVTIGVFSGIRYNYKYERRLNVGIRMNIYNFLTICIWSDSLKECIERYKWLFPLPPLKFETH</sequence>
<feature type="transmembrane region" description="Helical" evidence="9">
    <location>
        <begin position="239"/>
        <end position="257"/>
    </location>
</feature>
<keyword evidence="9" id="KW-0812">Transmembrane</keyword>
<dbReference type="InterPro" id="IPR008256">
    <property type="entry name" value="Peptidase_S1B"/>
</dbReference>
<accession>A0AAV7JL53</accession>
<comment type="similarity">
    <text evidence="1">Belongs to the peptidase S1 family.</text>
</comment>